<sequence length="156" mass="18288">MDGNLDLSLMHLERAWEDVRALDDSVLDEDSYRKVTAVAIYYAEVLEMQNRPIDSSRVIAEAYEFLVQRQSSLSKSDKWRKFELSVKMGDLAERSNDPKQARVWREKALDILKEDFGQIEDNKLDLLLSDIFDVRKEHGRPLETIAWYCCAERQFP</sequence>
<keyword evidence="2" id="KW-1185">Reference proteome</keyword>
<name>A0A166C329_9AGAM</name>
<organism evidence="1 2">
    <name type="scientific">Sistotremastrum suecicum HHB10207 ss-3</name>
    <dbReference type="NCBI Taxonomy" id="1314776"/>
    <lineage>
        <taxon>Eukaryota</taxon>
        <taxon>Fungi</taxon>
        <taxon>Dikarya</taxon>
        <taxon>Basidiomycota</taxon>
        <taxon>Agaricomycotina</taxon>
        <taxon>Agaricomycetes</taxon>
        <taxon>Sistotremastrales</taxon>
        <taxon>Sistotremastraceae</taxon>
        <taxon>Sistotremastrum</taxon>
    </lineage>
</organism>
<accession>A0A166C329</accession>
<dbReference type="Proteomes" id="UP000076798">
    <property type="component" value="Unassembled WGS sequence"/>
</dbReference>
<reference evidence="1 2" key="1">
    <citation type="journal article" date="2016" name="Mol. Biol. Evol.">
        <title>Comparative Genomics of Early-Diverging Mushroom-Forming Fungi Provides Insights into the Origins of Lignocellulose Decay Capabilities.</title>
        <authorList>
            <person name="Nagy L.G."/>
            <person name="Riley R."/>
            <person name="Tritt A."/>
            <person name="Adam C."/>
            <person name="Daum C."/>
            <person name="Floudas D."/>
            <person name="Sun H."/>
            <person name="Yadav J.S."/>
            <person name="Pangilinan J."/>
            <person name="Larsson K.H."/>
            <person name="Matsuura K."/>
            <person name="Barry K."/>
            <person name="Labutti K."/>
            <person name="Kuo R."/>
            <person name="Ohm R.A."/>
            <person name="Bhattacharya S.S."/>
            <person name="Shirouzu T."/>
            <person name="Yoshinaga Y."/>
            <person name="Martin F.M."/>
            <person name="Grigoriev I.V."/>
            <person name="Hibbett D.S."/>
        </authorList>
    </citation>
    <scope>NUCLEOTIDE SEQUENCE [LARGE SCALE GENOMIC DNA]</scope>
    <source>
        <strain evidence="1 2">HHB10207 ss-3</strain>
    </source>
</reference>
<evidence type="ECO:0000313" key="1">
    <source>
        <dbReference type="EMBL" id="KZT37020.1"/>
    </source>
</evidence>
<protein>
    <submittedName>
        <fullName evidence="1">Uncharacterized protein</fullName>
    </submittedName>
</protein>
<proteinExistence type="predicted"/>
<gene>
    <name evidence="1" type="ORF">SISSUDRAFT_1049034</name>
</gene>
<evidence type="ECO:0000313" key="2">
    <source>
        <dbReference type="Proteomes" id="UP000076798"/>
    </source>
</evidence>
<dbReference type="EMBL" id="KV428093">
    <property type="protein sequence ID" value="KZT37020.1"/>
    <property type="molecule type" value="Genomic_DNA"/>
</dbReference>
<dbReference type="AlphaFoldDB" id="A0A166C329"/>
<dbReference type="OrthoDB" id="10050400at2759"/>